<dbReference type="FunFam" id="3.40.50.1820:FF:000253">
    <property type="entry name" value="Carboxypeptidase"/>
    <property type="match status" value="1"/>
</dbReference>
<dbReference type="PROSITE" id="PS00560">
    <property type="entry name" value="CARBOXYPEPT_SER_HIS"/>
    <property type="match status" value="1"/>
</dbReference>
<dbReference type="PANTHER" id="PTHR11802">
    <property type="entry name" value="SERINE PROTEASE FAMILY S10 SERINE CARBOXYPEPTIDASE"/>
    <property type="match status" value="1"/>
</dbReference>
<keyword evidence="2" id="KW-0732">Signal</keyword>
<dbReference type="EMBL" id="CAJJDM010000135">
    <property type="protein sequence ID" value="CAD8107031.1"/>
    <property type="molecule type" value="Genomic_DNA"/>
</dbReference>
<reference evidence="3" key="1">
    <citation type="submission" date="2021-01" db="EMBL/GenBank/DDBJ databases">
        <authorList>
            <consortium name="Genoscope - CEA"/>
            <person name="William W."/>
        </authorList>
    </citation>
    <scope>NUCLEOTIDE SEQUENCE</scope>
</reference>
<evidence type="ECO:0000256" key="1">
    <source>
        <dbReference type="RuleBase" id="RU361156"/>
    </source>
</evidence>
<dbReference type="GO" id="GO:0006508">
    <property type="term" value="P:proteolysis"/>
    <property type="evidence" value="ECO:0007669"/>
    <property type="project" value="UniProtKB-KW"/>
</dbReference>
<dbReference type="AlphaFoldDB" id="A0A8S1PVE4"/>
<dbReference type="PROSITE" id="PS00131">
    <property type="entry name" value="CARBOXYPEPT_SER_SER"/>
    <property type="match status" value="1"/>
</dbReference>
<comment type="caution">
    <text evidence="3">The sequence shown here is derived from an EMBL/GenBank/DDBJ whole genome shotgun (WGS) entry which is preliminary data.</text>
</comment>
<protein>
    <recommendedName>
        <fullName evidence="1">Carboxypeptidase</fullName>
        <ecNumber evidence="1">3.4.16.-</ecNumber>
    </recommendedName>
</protein>
<sequence>MNYFLILVWVVLCYSEIINEKISQLPSDYKHKWYGGYLNENQIYYQFLVSQSDPDSDPLFMWMQGGPGCSSLFGNFYEIGPFQFKPLSNESFINPYAWNKKANLLFLELPKGVGFSNPSKYQNDASAAQDALDALLDFFKQFPNYENRPFYIGGESYAGMYIPYLTSLIINQSKNTINLKGILIGNGCTLGSECTDLKQLPLFTSKYQFNIYFQRGFLSLEDKQKYDQLCLDFISPRCIELQKQLLAKIQYSRVDINNLLGECYHNDPDVQQGNGQNKRNHQNKHKRFLHFKGITELPCNYEYGNYFMLNNKTVQDIMHAKHMKWSSCSSSLDFKEDEQGSYRFYSQFLHYGLKIWIYSGDVDSNVPITGTLDWIQMLVKEQNLQETDPWRAWYMEGKKPKQRQVGGLTWEFNKQLRFISVRGAGHEVPFWKPQAAYVLFDNFIYNNTI</sequence>
<feature type="signal peptide" evidence="2">
    <location>
        <begin position="1"/>
        <end position="15"/>
    </location>
</feature>
<organism evidence="3 4">
    <name type="scientific">Paramecium primaurelia</name>
    <dbReference type="NCBI Taxonomy" id="5886"/>
    <lineage>
        <taxon>Eukaryota</taxon>
        <taxon>Sar</taxon>
        <taxon>Alveolata</taxon>
        <taxon>Ciliophora</taxon>
        <taxon>Intramacronucleata</taxon>
        <taxon>Oligohymenophorea</taxon>
        <taxon>Peniculida</taxon>
        <taxon>Parameciidae</taxon>
        <taxon>Paramecium</taxon>
    </lineage>
</organism>
<dbReference type="Pfam" id="PF00450">
    <property type="entry name" value="Peptidase_S10"/>
    <property type="match status" value="1"/>
</dbReference>
<keyword evidence="1" id="KW-0378">Hydrolase</keyword>
<feature type="chain" id="PRO_5035876051" description="Carboxypeptidase" evidence="2">
    <location>
        <begin position="16"/>
        <end position="449"/>
    </location>
</feature>
<dbReference type="InterPro" id="IPR001563">
    <property type="entry name" value="Peptidase_S10"/>
</dbReference>
<evidence type="ECO:0000256" key="2">
    <source>
        <dbReference type="SAM" id="SignalP"/>
    </source>
</evidence>
<dbReference type="GO" id="GO:0004185">
    <property type="term" value="F:serine-type carboxypeptidase activity"/>
    <property type="evidence" value="ECO:0007669"/>
    <property type="project" value="UniProtKB-UniRule"/>
</dbReference>
<name>A0A8S1PVE4_PARPR</name>
<evidence type="ECO:0000313" key="4">
    <source>
        <dbReference type="Proteomes" id="UP000688137"/>
    </source>
</evidence>
<evidence type="ECO:0000313" key="3">
    <source>
        <dbReference type="EMBL" id="CAD8107031.1"/>
    </source>
</evidence>
<comment type="similarity">
    <text evidence="1">Belongs to the peptidase S10 family.</text>
</comment>
<proteinExistence type="inferred from homology"/>
<keyword evidence="4" id="KW-1185">Reference proteome</keyword>
<keyword evidence="1" id="KW-0645">Protease</keyword>
<keyword evidence="1" id="KW-0121">Carboxypeptidase</keyword>
<dbReference type="Proteomes" id="UP000688137">
    <property type="component" value="Unassembled WGS sequence"/>
</dbReference>
<dbReference type="OMA" id="PIKTEWH"/>
<accession>A0A8S1PVE4</accession>
<gene>
    <name evidence="3" type="ORF">PPRIM_AZ9-3.1.T1320112</name>
</gene>
<dbReference type="EC" id="3.4.16.-" evidence="1"/>
<dbReference type="InterPro" id="IPR033124">
    <property type="entry name" value="Ser_caboxypep_his_AS"/>
</dbReference>
<dbReference type="InterPro" id="IPR018202">
    <property type="entry name" value="Ser_caboxypep_ser_AS"/>
</dbReference>
<dbReference type="PANTHER" id="PTHR11802:SF201">
    <property type="entry name" value="CARBOXYPEPTIDASE"/>
    <property type="match status" value="1"/>
</dbReference>